<comment type="caution">
    <text evidence="4">The sequence shown here is derived from an EMBL/GenBank/DDBJ whole genome shotgun (WGS) entry which is preliminary data.</text>
</comment>
<dbReference type="InterPro" id="IPR024301">
    <property type="entry name" value="Amidase_6"/>
</dbReference>
<evidence type="ECO:0000256" key="1">
    <source>
        <dbReference type="SAM" id="MobiDB-lite"/>
    </source>
</evidence>
<dbReference type="InterPro" id="IPR038765">
    <property type="entry name" value="Papain-like_cys_pep_sf"/>
</dbReference>
<dbReference type="PANTHER" id="PTHR40032:SF1">
    <property type="entry name" value="EXPORTED PROTEIN"/>
    <property type="match status" value="1"/>
</dbReference>
<feature type="signal peptide" evidence="2">
    <location>
        <begin position="1"/>
        <end position="25"/>
    </location>
</feature>
<keyword evidence="5" id="KW-1185">Reference proteome</keyword>
<gene>
    <name evidence="4" type="ORF">DDQ50_03360</name>
</gene>
<dbReference type="PANTHER" id="PTHR40032">
    <property type="entry name" value="EXPORTED PROTEIN-RELATED"/>
    <property type="match status" value="1"/>
</dbReference>
<evidence type="ECO:0000313" key="5">
    <source>
        <dbReference type="Proteomes" id="UP000244893"/>
    </source>
</evidence>
<dbReference type="PROSITE" id="PS51257">
    <property type="entry name" value="PROKAR_LIPOPROTEIN"/>
    <property type="match status" value="1"/>
</dbReference>
<sequence>MSSSRLFRRSALLFAPVLVATLALTACSPESLVGDASSTSRESKADASTADAELSDSVQAQVDYVLSYWSDYNPEYGTLGDDDCVNFTSQSLLERGWVQDDEWFYGGESVWDSSPAWISSTAFNDYLASRTDLVTALDDSQREQVVVGDIVQFDWDNSGDRDHTGVVTRVETTDEGIVVSFAGHTEDSDYRSVDTAITVNHPGASVYYWHILDD</sequence>
<feature type="region of interest" description="Disordered" evidence="1">
    <location>
        <begin position="32"/>
        <end position="52"/>
    </location>
</feature>
<dbReference type="OrthoDB" id="4981342at2"/>
<dbReference type="AlphaFoldDB" id="A0A2V1HWL1"/>
<dbReference type="Pfam" id="PF12671">
    <property type="entry name" value="Amidase_6"/>
    <property type="match status" value="1"/>
</dbReference>
<evidence type="ECO:0000256" key="2">
    <source>
        <dbReference type="SAM" id="SignalP"/>
    </source>
</evidence>
<accession>A0A2V1HWL1</accession>
<reference evidence="4 5" key="1">
    <citation type="submission" date="2018-05" db="EMBL/GenBank/DDBJ databases">
        <title>Amnibacterium sp. M8JJ-5, whole genome shotgun sequence.</title>
        <authorList>
            <person name="Tuo L."/>
        </authorList>
    </citation>
    <scope>NUCLEOTIDE SEQUENCE [LARGE SCALE GENOMIC DNA]</scope>
    <source>
        <strain evidence="4 5">M8JJ-5</strain>
    </source>
</reference>
<proteinExistence type="predicted"/>
<evidence type="ECO:0000313" key="4">
    <source>
        <dbReference type="EMBL" id="PVZ95550.1"/>
    </source>
</evidence>
<keyword evidence="2" id="KW-0732">Signal</keyword>
<dbReference type="Proteomes" id="UP000244893">
    <property type="component" value="Unassembled WGS sequence"/>
</dbReference>
<feature type="chain" id="PRO_5016145779" description="Putative amidase domain-containing protein" evidence="2">
    <location>
        <begin position="26"/>
        <end position="214"/>
    </location>
</feature>
<name>A0A2V1HWL1_9MICO</name>
<dbReference type="SUPFAM" id="SSF54001">
    <property type="entry name" value="Cysteine proteinases"/>
    <property type="match status" value="1"/>
</dbReference>
<dbReference type="EMBL" id="QEOP01000001">
    <property type="protein sequence ID" value="PVZ95550.1"/>
    <property type="molecule type" value="Genomic_DNA"/>
</dbReference>
<dbReference type="RefSeq" id="WP_116755285.1">
    <property type="nucleotide sequence ID" value="NZ_JBHUEX010000001.1"/>
</dbReference>
<protein>
    <recommendedName>
        <fullName evidence="3">Putative amidase domain-containing protein</fullName>
    </recommendedName>
</protein>
<feature type="domain" description="Putative amidase" evidence="3">
    <location>
        <begin position="59"/>
        <end position="203"/>
    </location>
</feature>
<evidence type="ECO:0000259" key="3">
    <source>
        <dbReference type="Pfam" id="PF12671"/>
    </source>
</evidence>
<organism evidence="4 5">
    <name type="scientific">Amnibacterium flavum</name>
    <dbReference type="NCBI Taxonomy" id="2173173"/>
    <lineage>
        <taxon>Bacteria</taxon>
        <taxon>Bacillati</taxon>
        <taxon>Actinomycetota</taxon>
        <taxon>Actinomycetes</taxon>
        <taxon>Micrococcales</taxon>
        <taxon>Microbacteriaceae</taxon>
        <taxon>Amnibacterium</taxon>
    </lineage>
</organism>